<dbReference type="InterPro" id="IPR016181">
    <property type="entry name" value="Acyl_CoA_acyltransferase"/>
</dbReference>
<dbReference type="SUPFAM" id="SSF55729">
    <property type="entry name" value="Acyl-CoA N-acyltransferases (Nat)"/>
    <property type="match status" value="1"/>
</dbReference>
<gene>
    <name evidence="2" type="ORF">GCM10009544_03230</name>
</gene>
<dbReference type="InterPro" id="IPR000182">
    <property type="entry name" value="GNAT_dom"/>
</dbReference>
<dbReference type="Proteomes" id="UP001499895">
    <property type="component" value="Unassembled WGS sequence"/>
</dbReference>
<comment type="caution">
    <text evidence="2">The sequence shown here is derived from an EMBL/GenBank/DDBJ whole genome shotgun (WGS) entry which is preliminary data.</text>
</comment>
<dbReference type="Gene3D" id="3.40.630.30">
    <property type="match status" value="1"/>
</dbReference>
<reference evidence="3" key="1">
    <citation type="journal article" date="2019" name="Int. J. Syst. Evol. Microbiol.">
        <title>The Global Catalogue of Microorganisms (GCM) 10K type strain sequencing project: providing services to taxonomists for standard genome sequencing and annotation.</title>
        <authorList>
            <consortium name="The Broad Institute Genomics Platform"/>
            <consortium name="The Broad Institute Genome Sequencing Center for Infectious Disease"/>
            <person name="Wu L."/>
            <person name="Ma J."/>
        </authorList>
    </citation>
    <scope>NUCLEOTIDE SEQUENCE [LARGE SCALE GENOMIC DNA]</scope>
    <source>
        <strain evidence="3">JCM 10649</strain>
    </source>
</reference>
<protein>
    <recommendedName>
        <fullName evidence="1">N-acetyltransferase domain-containing protein</fullName>
    </recommendedName>
</protein>
<evidence type="ECO:0000313" key="3">
    <source>
        <dbReference type="Proteomes" id="UP001499895"/>
    </source>
</evidence>
<evidence type="ECO:0000313" key="2">
    <source>
        <dbReference type="EMBL" id="GAA0443747.1"/>
    </source>
</evidence>
<feature type="domain" description="N-acetyltransferase" evidence="1">
    <location>
        <begin position="31"/>
        <end position="90"/>
    </location>
</feature>
<organism evidence="2 3">
    <name type="scientific">Streptomyces stramineus</name>
    <dbReference type="NCBI Taxonomy" id="173861"/>
    <lineage>
        <taxon>Bacteria</taxon>
        <taxon>Bacillati</taxon>
        <taxon>Actinomycetota</taxon>
        <taxon>Actinomycetes</taxon>
        <taxon>Kitasatosporales</taxon>
        <taxon>Streptomycetaceae</taxon>
        <taxon>Streptomyces</taxon>
    </lineage>
</organism>
<dbReference type="Pfam" id="PF13673">
    <property type="entry name" value="Acetyltransf_10"/>
    <property type="match status" value="1"/>
</dbReference>
<evidence type="ECO:0000259" key="1">
    <source>
        <dbReference type="Pfam" id="PF13673"/>
    </source>
</evidence>
<name>A0ABP3J6U7_9ACTN</name>
<sequence length="110" mass="12653">MPGVRPACRRRAYATPLPDGYAVGTGRRTLAFNELKTRSRWRGKGLGRRLHDELLSGRSEERVTLLVNPQRPRVVTLYQAWGYQEVGRQQPFPDSLVFACMTRPMRLPEQ</sequence>
<accession>A0ABP3J6U7</accession>
<keyword evidence="3" id="KW-1185">Reference proteome</keyword>
<proteinExistence type="predicted"/>
<dbReference type="EMBL" id="BAAAHB010000001">
    <property type="protein sequence ID" value="GAA0443747.1"/>
    <property type="molecule type" value="Genomic_DNA"/>
</dbReference>